<evidence type="ECO:0000256" key="1">
    <source>
        <dbReference type="SAM" id="MobiDB-lite"/>
    </source>
</evidence>
<feature type="region of interest" description="Disordered" evidence="1">
    <location>
        <begin position="76"/>
        <end position="126"/>
    </location>
</feature>
<dbReference type="Proteomes" id="UP001469553">
    <property type="component" value="Unassembled WGS sequence"/>
</dbReference>
<sequence>MNRELLSFLLVSVSWNNSLLSSPENAPNAFGIPLSQAIANDQAYKRRQDALKESRRDCLDLEASILRFRAEKRQFFNGNKPLGSSSSITGPGSPSSNSVAPAPVFDAQSKPMSPIFLDNTSRGQRR</sequence>
<gene>
    <name evidence="3" type="ORF">AMECASPLE_037150</name>
</gene>
<feature type="chain" id="PRO_5045924224" evidence="2">
    <location>
        <begin position="22"/>
        <end position="126"/>
    </location>
</feature>
<evidence type="ECO:0000256" key="2">
    <source>
        <dbReference type="SAM" id="SignalP"/>
    </source>
</evidence>
<proteinExistence type="predicted"/>
<comment type="caution">
    <text evidence="3">The sequence shown here is derived from an EMBL/GenBank/DDBJ whole genome shotgun (WGS) entry which is preliminary data.</text>
</comment>
<organism evidence="3 4">
    <name type="scientific">Ameca splendens</name>
    <dbReference type="NCBI Taxonomy" id="208324"/>
    <lineage>
        <taxon>Eukaryota</taxon>
        <taxon>Metazoa</taxon>
        <taxon>Chordata</taxon>
        <taxon>Craniata</taxon>
        <taxon>Vertebrata</taxon>
        <taxon>Euteleostomi</taxon>
        <taxon>Actinopterygii</taxon>
        <taxon>Neopterygii</taxon>
        <taxon>Teleostei</taxon>
        <taxon>Neoteleostei</taxon>
        <taxon>Acanthomorphata</taxon>
        <taxon>Ovalentaria</taxon>
        <taxon>Atherinomorphae</taxon>
        <taxon>Cyprinodontiformes</taxon>
        <taxon>Goodeidae</taxon>
        <taxon>Ameca</taxon>
    </lineage>
</organism>
<reference evidence="3 4" key="1">
    <citation type="submission" date="2021-06" db="EMBL/GenBank/DDBJ databases">
        <authorList>
            <person name="Palmer J.M."/>
        </authorList>
    </citation>
    <scope>NUCLEOTIDE SEQUENCE [LARGE SCALE GENOMIC DNA]</scope>
    <source>
        <strain evidence="3 4">AS_MEX2019</strain>
        <tissue evidence="3">Muscle</tissue>
    </source>
</reference>
<name>A0ABV0Z7J5_9TELE</name>
<keyword evidence="2" id="KW-0732">Signal</keyword>
<feature type="non-terminal residue" evidence="3">
    <location>
        <position position="126"/>
    </location>
</feature>
<protein>
    <submittedName>
        <fullName evidence="3">Uncharacterized protein</fullName>
    </submittedName>
</protein>
<evidence type="ECO:0000313" key="4">
    <source>
        <dbReference type="Proteomes" id="UP001469553"/>
    </source>
</evidence>
<feature type="compositionally biased region" description="Low complexity" evidence="1">
    <location>
        <begin position="81"/>
        <end position="104"/>
    </location>
</feature>
<feature type="signal peptide" evidence="2">
    <location>
        <begin position="1"/>
        <end position="21"/>
    </location>
</feature>
<accession>A0ABV0Z7J5</accession>
<evidence type="ECO:0000313" key="3">
    <source>
        <dbReference type="EMBL" id="MEQ2301546.1"/>
    </source>
</evidence>
<keyword evidence="4" id="KW-1185">Reference proteome</keyword>
<dbReference type="EMBL" id="JAHRIP010053185">
    <property type="protein sequence ID" value="MEQ2301546.1"/>
    <property type="molecule type" value="Genomic_DNA"/>
</dbReference>